<dbReference type="EMBL" id="BTGU01000031">
    <property type="protein sequence ID" value="GMN49674.1"/>
    <property type="molecule type" value="Genomic_DNA"/>
</dbReference>
<name>A0AA88DJA7_FICCA</name>
<accession>A0AA88DJA7</accession>
<proteinExistence type="predicted"/>
<protein>
    <submittedName>
        <fullName evidence="1">Uncharacterized protein</fullName>
    </submittedName>
</protein>
<reference evidence="1" key="1">
    <citation type="submission" date="2023-07" db="EMBL/GenBank/DDBJ databases">
        <title>draft genome sequence of fig (Ficus carica).</title>
        <authorList>
            <person name="Takahashi T."/>
            <person name="Nishimura K."/>
        </authorList>
    </citation>
    <scope>NUCLEOTIDE SEQUENCE</scope>
</reference>
<sequence>MPHLEGGREALEITDSAGDRCDLIARPRYHRCHAIAVCGCHSRERGQEER</sequence>
<organism evidence="1 2">
    <name type="scientific">Ficus carica</name>
    <name type="common">Common fig</name>
    <dbReference type="NCBI Taxonomy" id="3494"/>
    <lineage>
        <taxon>Eukaryota</taxon>
        <taxon>Viridiplantae</taxon>
        <taxon>Streptophyta</taxon>
        <taxon>Embryophyta</taxon>
        <taxon>Tracheophyta</taxon>
        <taxon>Spermatophyta</taxon>
        <taxon>Magnoliopsida</taxon>
        <taxon>eudicotyledons</taxon>
        <taxon>Gunneridae</taxon>
        <taxon>Pentapetalae</taxon>
        <taxon>rosids</taxon>
        <taxon>fabids</taxon>
        <taxon>Rosales</taxon>
        <taxon>Moraceae</taxon>
        <taxon>Ficeae</taxon>
        <taxon>Ficus</taxon>
    </lineage>
</organism>
<dbReference type="AlphaFoldDB" id="A0AA88DJA7"/>
<keyword evidence="2" id="KW-1185">Reference proteome</keyword>
<evidence type="ECO:0000313" key="1">
    <source>
        <dbReference type="EMBL" id="GMN49674.1"/>
    </source>
</evidence>
<comment type="caution">
    <text evidence="1">The sequence shown here is derived from an EMBL/GenBank/DDBJ whole genome shotgun (WGS) entry which is preliminary data.</text>
</comment>
<dbReference type="Gramene" id="FCD_00024370-RA">
    <property type="protein sequence ID" value="FCD_00024370-RA:cds"/>
    <property type="gene ID" value="FCD_00024370"/>
</dbReference>
<evidence type="ECO:0000313" key="2">
    <source>
        <dbReference type="Proteomes" id="UP001187192"/>
    </source>
</evidence>
<dbReference type="Proteomes" id="UP001187192">
    <property type="component" value="Unassembled WGS sequence"/>
</dbReference>
<gene>
    <name evidence="1" type="ORF">TIFTF001_018849</name>
</gene>